<name>A0A073K7A5_9BACI</name>
<reference evidence="1 2" key="1">
    <citation type="submission" date="2014-06" db="EMBL/GenBank/DDBJ databases">
        <title>Draft genome sequence of Bacillus gaemokensis JCM 15801 (MCCC 1A00707).</title>
        <authorList>
            <person name="Lai Q."/>
            <person name="Liu Y."/>
            <person name="Shao Z."/>
        </authorList>
    </citation>
    <scope>NUCLEOTIDE SEQUENCE [LARGE SCALE GENOMIC DNA]</scope>
    <source>
        <strain evidence="1 2">JCM 15801</strain>
    </source>
</reference>
<accession>A0A073K7A5</accession>
<dbReference type="eggNOG" id="ENOG5030K83">
    <property type="taxonomic scope" value="Bacteria"/>
</dbReference>
<comment type="caution">
    <text evidence="1">The sequence shown here is derived from an EMBL/GenBank/DDBJ whole genome shotgun (WGS) entry which is preliminary data.</text>
</comment>
<organism evidence="1 2">
    <name type="scientific">Bacillus gaemokensis</name>
    <dbReference type="NCBI Taxonomy" id="574375"/>
    <lineage>
        <taxon>Bacteria</taxon>
        <taxon>Bacillati</taxon>
        <taxon>Bacillota</taxon>
        <taxon>Bacilli</taxon>
        <taxon>Bacillales</taxon>
        <taxon>Bacillaceae</taxon>
        <taxon>Bacillus</taxon>
        <taxon>Bacillus cereus group</taxon>
    </lineage>
</organism>
<dbReference type="RefSeq" id="WP_033677651.1">
    <property type="nucleotide sequence ID" value="NZ_JOTM01000033.1"/>
</dbReference>
<proteinExistence type="predicted"/>
<dbReference type="AlphaFoldDB" id="A0A073K7A5"/>
<dbReference type="EMBL" id="JOTM01000033">
    <property type="protein sequence ID" value="KEK22357.1"/>
    <property type="molecule type" value="Genomic_DNA"/>
</dbReference>
<gene>
    <name evidence="1" type="ORF">BAGA_19870</name>
</gene>
<dbReference type="Proteomes" id="UP000027778">
    <property type="component" value="Unassembled WGS sequence"/>
</dbReference>
<dbReference type="InterPro" id="IPR023393">
    <property type="entry name" value="START-like_dom_sf"/>
</dbReference>
<keyword evidence="2" id="KW-1185">Reference proteome</keyword>
<evidence type="ECO:0000313" key="1">
    <source>
        <dbReference type="EMBL" id="KEK22357.1"/>
    </source>
</evidence>
<evidence type="ECO:0000313" key="2">
    <source>
        <dbReference type="Proteomes" id="UP000027778"/>
    </source>
</evidence>
<dbReference type="OrthoDB" id="2360771at2"/>
<evidence type="ECO:0008006" key="3">
    <source>
        <dbReference type="Google" id="ProtNLM"/>
    </source>
</evidence>
<dbReference type="Gene3D" id="3.30.530.20">
    <property type="match status" value="1"/>
</dbReference>
<dbReference type="STRING" id="574375.AZF08_14115"/>
<dbReference type="SUPFAM" id="SSF55961">
    <property type="entry name" value="Bet v1-like"/>
    <property type="match status" value="1"/>
</dbReference>
<sequence>MKSWTEDIIIHTPIEHVFSYFDGSLDQIQKLMPQLIANIPLKETDAIVGNIYRQQYREGAEIQEYDVETLDYINTHTYKKLKCVFTLANMFDITATYELTQTDKNQTLFKYTPTNKALNEQAKLYMKSATNQVVIDFVNRVKTIAESEYNQ</sequence>
<protein>
    <recommendedName>
        <fullName evidence="3">DUF3284 domain-containing protein</fullName>
    </recommendedName>
</protein>